<name>A0A834SGW5_9FABA</name>
<organism evidence="1 2">
    <name type="scientific">Senna tora</name>
    <dbReference type="NCBI Taxonomy" id="362788"/>
    <lineage>
        <taxon>Eukaryota</taxon>
        <taxon>Viridiplantae</taxon>
        <taxon>Streptophyta</taxon>
        <taxon>Embryophyta</taxon>
        <taxon>Tracheophyta</taxon>
        <taxon>Spermatophyta</taxon>
        <taxon>Magnoliopsida</taxon>
        <taxon>eudicotyledons</taxon>
        <taxon>Gunneridae</taxon>
        <taxon>Pentapetalae</taxon>
        <taxon>rosids</taxon>
        <taxon>fabids</taxon>
        <taxon>Fabales</taxon>
        <taxon>Fabaceae</taxon>
        <taxon>Caesalpinioideae</taxon>
        <taxon>Cassia clade</taxon>
        <taxon>Senna</taxon>
    </lineage>
</organism>
<dbReference type="Proteomes" id="UP000634136">
    <property type="component" value="Unassembled WGS sequence"/>
</dbReference>
<protein>
    <submittedName>
        <fullName evidence="1">Uncharacterized protein</fullName>
    </submittedName>
</protein>
<keyword evidence="2" id="KW-1185">Reference proteome</keyword>
<dbReference type="EMBL" id="JAAIUW010000013">
    <property type="protein sequence ID" value="KAF7803277.1"/>
    <property type="molecule type" value="Genomic_DNA"/>
</dbReference>
<evidence type="ECO:0000313" key="1">
    <source>
        <dbReference type="EMBL" id="KAF7803277.1"/>
    </source>
</evidence>
<proteinExistence type="predicted"/>
<comment type="caution">
    <text evidence="1">The sequence shown here is derived from an EMBL/GenBank/DDBJ whole genome shotgun (WGS) entry which is preliminary data.</text>
</comment>
<sequence length="45" mass="4946">MVSQTLFVKEAQESCVGAFQGNYFFGRKPPQLIGLGFAKVHDPDS</sequence>
<dbReference type="AlphaFoldDB" id="A0A834SGW5"/>
<accession>A0A834SGW5</accession>
<reference evidence="1" key="1">
    <citation type="submission" date="2020-09" db="EMBL/GenBank/DDBJ databases">
        <title>Genome-Enabled Discovery of Anthraquinone Biosynthesis in Senna tora.</title>
        <authorList>
            <person name="Kang S.-H."/>
            <person name="Pandey R.P."/>
            <person name="Lee C.-M."/>
            <person name="Sim J.-S."/>
            <person name="Jeong J.-T."/>
            <person name="Choi B.-S."/>
            <person name="Jung M."/>
            <person name="Ginzburg D."/>
            <person name="Zhao K."/>
            <person name="Won S.Y."/>
            <person name="Oh T.-J."/>
            <person name="Yu Y."/>
            <person name="Kim N.-H."/>
            <person name="Lee O.R."/>
            <person name="Lee T.-H."/>
            <person name="Bashyal P."/>
            <person name="Kim T.-S."/>
            <person name="Lee W.-H."/>
            <person name="Kawkins C."/>
            <person name="Kim C.-K."/>
            <person name="Kim J.S."/>
            <person name="Ahn B.O."/>
            <person name="Rhee S.Y."/>
            <person name="Sohng J.K."/>
        </authorList>
    </citation>
    <scope>NUCLEOTIDE SEQUENCE</scope>
    <source>
        <tissue evidence="1">Leaf</tissue>
    </source>
</reference>
<gene>
    <name evidence="1" type="ORF">G2W53_042388</name>
</gene>
<evidence type="ECO:0000313" key="2">
    <source>
        <dbReference type="Proteomes" id="UP000634136"/>
    </source>
</evidence>